<dbReference type="OrthoDB" id="112749at2759"/>
<accession>A0A0L0FKD3</accession>
<feature type="domain" description="ASCH" evidence="1">
    <location>
        <begin position="47"/>
        <end position="149"/>
    </location>
</feature>
<proteinExistence type="predicted"/>
<keyword evidence="3" id="KW-1185">Reference proteome</keyword>
<organism evidence="2 3">
    <name type="scientific">Sphaeroforma arctica JP610</name>
    <dbReference type="NCBI Taxonomy" id="667725"/>
    <lineage>
        <taxon>Eukaryota</taxon>
        <taxon>Ichthyosporea</taxon>
        <taxon>Ichthyophonida</taxon>
        <taxon>Sphaeroforma</taxon>
    </lineage>
</organism>
<dbReference type="EMBL" id="KQ242796">
    <property type="protein sequence ID" value="KNC77234.1"/>
    <property type="molecule type" value="Genomic_DNA"/>
</dbReference>
<dbReference type="SMART" id="SM01022">
    <property type="entry name" value="ASCH"/>
    <property type="match status" value="1"/>
</dbReference>
<gene>
    <name evidence="2" type="ORF">SARC_10303</name>
</gene>
<dbReference type="PANTHER" id="PTHR34204">
    <property type="entry name" value="RNA-BINDING ASCH DOMAIN PROTEIN"/>
    <property type="match status" value="1"/>
</dbReference>
<evidence type="ECO:0000313" key="3">
    <source>
        <dbReference type="Proteomes" id="UP000054560"/>
    </source>
</evidence>
<dbReference type="RefSeq" id="XP_014151136.1">
    <property type="nucleotide sequence ID" value="XM_014295661.1"/>
</dbReference>
<dbReference type="PANTHER" id="PTHR34204:SF2">
    <property type="entry name" value="RNA-BINDING ASCH DOMAIN PROTEIN"/>
    <property type="match status" value="1"/>
</dbReference>
<protein>
    <recommendedName>
        <fullName evidence="1">ASCH domain-containing protein</fullName>
    </recommendedName>
</protein>
<dbReference type="InterPro" id="IPR015947">
    <property type="entry name" value="PUA-like_sf"/>
</dbReference>
<dbReference type="Pfam" id="PF04266">
    <property type="entry name" value="ASCH"/>
    <property type="match status" value="1"/>
</dbReference>
<sequence>MSLHRQSSYASTMKIEMLFKAKENGSLHAISEAEATSGDRTSVEHALHVVPEYYNLLASGKKSVEGRLNMGDEAHVCVGDILVMNGTLRLHVKRIALYGSIQEYLVTEGLDVCLPDKDTIDEGVQVYYRFYTPEQEAEFGVLAFEVTVL</sequence>
<dbReference type="eggNOG" id="ENOG502SD0R">
    <property type="taxonomic scope" value="Eukaryota"/>
</dbReference>
<name>A0A0L0FKD3_9EUKA</name>
<evidence type="ECO:0000313" key="2">
    <source>
        <dbReference type="EMBL" id="KNC77234.1"/>
    </source>
</evidence>
<dbReference type="AlphaFoldDB" id="A0A0L0FKD3"/>
<dbReference type="Gene3D" id="2.30.130.30">
    <property type="entry name" value="Hypothetical protein"/>
    <property type="match status" value="1"/>
</dbReference>
<reference evidence="2 3" key="1">
    <citation type="submission" date="2011-02" db="EMBL/GenBank/DDBJ databases">
        <title>The Genome Sequence of Sphaeroforma arctica JP610.</title>
        <authorList>
            <consortium name="The Broad Institute Genome Sequencing Platform"/>
            <person name="Russ C."/>
            <person name="Cuomo C."/>
            <person name="Young S.K."/>
            <person name="Zeng Q."/>
            <person name="Gargeya S."/>
            <person name="Alvarado L."/>
            <person name="Berlin A."/>
            <person name="Chapman S.B."/>
            <person name="Chen Z."/>
            <person name="Freedman E."/>
            <person name="Gellesch M."/>
            <person name="Goldberg J."/>
            <person name="Griggs A."/>
            <person name="Gujja S."/>
            <person name="Heilman E."/>
            <person name="Heiman D."/>
            <person name="Howarth C."/>
            <person name="Mehta T."/>
            <person name="Neiman D."/>
            <person name="Pearson M."/>
            <person name="Roberts A."/>
            <person name="Saif S."/>
            <person name="Shea T."/>
            <person name="Shenoy N."/>
            <person name="Sisk P."/>
            <person name="Stolte C."/>
            <person name="Sykes S."/>
            <person name="White J."/>
            <person name="Yandava C."/>
            <person name="Burger G."/>
            <person name="Gray M.W."/>
            <person name="Holland P.W.H."/>
            <person name="King N."/>
            <person name="Lang F.B.F."/>
            <person name="Roger A.J."/>
            <person name="Ruiz-Trillo I."/>
            <person name="Haas B."/>
            <person name="Nusbaum C."/>
            <person name="Birren B."/>
        </authorList>
    </citation>
    <scope>NUCLEOTIDE SEQUENCE [LARGE SCALE GENOMIC DNA]</scope>
    <source>
        <strain evidence="2 3">JP610</strain>
    </source>
</reference>
<dbReference type="Proteomes" id="UP000054560">
    <property type="component" value="Unassembled WGS sequence"/>
</dbReference>
<dbReference type="GeneID" id="25910807"/>
<dbReference type="SUPFAM" id="SSF88697">
    <property type="entry name" value="PUA domain-like"/>
    <property type="match status" value="1"/>
</dbReference>
<dbReference type="InterPro" id="IPR007374">
    <property type="entry name" value="ASCH_domain"/>
</dbReference>
<evidence type="ECO:0000259" key="1">
    <source>
        <dbReference type="SMART" id="SM01022"/>
    </source>
</evidence>